<evidence type="ECO:0000259" key="1">
    <source>
        <dbReference type="Pfam" id="PF00646"/>
    </source>
</evidence>
<dbReference type="Pfam" id="PF00646">
    <property type="entry name" value="F-box"/>
    <property type="match status" value="1"/>
</dbReference>
<dbReference type="AlphaFoldDB" id="A0AAV9YZ29"/>
<comment type="caution">
    <text evidence="2">The sequence shown here is derived from an EMBL/GenBank/DDBJ whole genome shotgun (WGS) entry which is preliminary data.</text>
</comment>
<dbReference type="CDD" id="cd09917">
    <property type="entry name" value="F-box_SF"/>
    <property type="match status" value="1"/>
</dbReference>
<evidence type="ECO:0000313" key="2">
    <source>
        <dbReference type="EMBL" id="KAK6966369.1"/>
    </source>
</evidence>
<gene>
    <name evidence="2" type="ORF">R3P38DRAFT_2354713</name>
</gene>
<accession>A0AAV9YZ29</accession>
<keyword evidence="3" id="KW-1185">Reference proteome</keyword>
<protein>
    <recommendedName>
        <fullName evidence="1">F-box domain-containing protein</fullName>
    </recommendedName>
</protein>
<dbReference type="Proteomes" id="UP001362999">
    <property type="component" value="Unassembled WGS sequence"/>
</dbReference>
<name>A0AAV9YZ29_9AGAR</name>
<dbReference type="EMBL" id="JAWWNJ010000280">
    <property type="protein sequence ID" value="KAK6966369.1"/>
    <property type="molecule type" value="Genomic_DNA"/>
</dbReference>
<proteinExistence type="predicted"/>
<evidence type="ECO:0000313" key="3">
    <source>
        <dbReference type="Proteomes" id="UP001362999"/>
    </source>
</evidence>
<dbReference type="InterPro" id="IPR036047">
    <property type="entry name" value="F-box-like_dom_sf"/>
</dbReference>
<dbReference type="InterPro" id="IPR001810">
    <property type="entry name" value="F-box_dom"/>
</dbReference>
<feature type="non-terminal residue" evidence="2">
    <location>
        <position position="79"/>
    </location>
</feature>
<feature type="domain" description="F-box" evidence="1">
    <location>
        <begin position="7"/>
        <end position="42"/>
    </location>
</feature>
<feature type="non-terminal residue" evidence="2">
    <location>
        <position position="1"/>
    </location>
</feature>
<sequence>SDSITSWFPNEILSAIMQFCDPKDLPRLCLTSHLLKNIATRLLYHSVSLSDAPRVALFVRTLQEGPGSALALLVRTFSV</sequence>
<reference evidence="2 3" key="1">
    <citation type="journal article" date="2024" name="J Genomics">
        <title>Draft genome sequencing and assembly of Favolaschia claudopus CIRM-BRFM 2984 isolated from oak limbs.</title>
        <authorList>
            <person name="Navarro D."/>
            <person name="Drula E."/>
            <person name="Chaduli D."/>
            <person name="Cazenave R."/>
            <person name="Ahrendt S."/>
            <person name="Wang J."/>
            <person name="Lipzen A."/>
            <person name="Daum C."/>
            <person name="Barry K."/>
            <person name="Grigoriev I.V."/>
            <person name="Favel A."/>
            <person name="Rosso M.N."/>
            <person name="Martin F."/>
        </authorList>
    </citation>
    <scope>NUCLEOTIDE SEQUENCE [LARGE SCALE GENOMIC DNA]</scope>
    <source>
        <strain evidence="2 3">CIRM-BRFM 2984</strain>
    </source>
</reference>
<dbReference type="SUPFAM" id="SSF81383">
    <property type="entry name" value="F-box domain"/>
    <property type="match status" value="1"/>
</dbReference>
<organism evidence="2 3">
    <name type="scientific">Favolaschia claudopus</name>
    <dbReference type="NCBI Taxonomy" id="2862362"/>
    <lineage>
        <taxon>Eukaryota</taxon>
        <taxon>Fungi</taxon>
        <taxon>Dikarya</taxon>
        <taxon>Basidiomycota</taxon>
        <taxon>Agaricomycotina</taxon>
        <taxon>Agaricomycetes</taxon>
        <taxon>Agaricomycetidae</taxon>
        <taxon>Agaricales</taxon>
        <taxon>Marasmiineae</taxon>
        <taxon>Mycenaceae</taxon>
        <taxon>Favolaschia</taxon>
    </lineage>
</organism>